<dbReference type="AlphaFoldDB" id="A0A327R378"/>
<dbReference type="SUPFAM" id="SSF48452">
    <property type="entry name" value="TPR-like"/>
    <property type="match status" value="1"/>
</dbReference>
<evidence type="ECO:0000256" key="2">
    <source>
        <dbReference type="ARBA" id="ARBA00006275"/>
    </source>
</evidence>
<keyword evidence="9" id="KW-1185">Reference proteome</keyword>
<comment type="subcellular location">
    <subcellularLocation>
        <location evidence="1">Cell outer membrane</location>
    </subcellularLocation>
</comment>
<reference evidence="8 9" key="1">
    <citation type="submission" date="2018-06" db="EMBL/GenBank/DDBJ databases">
        <title>Genomic Encyclopedia of Archaeal and Bacterial Type Strains, Phase II (KMG-II): from individual species to whole genera.</title>
        <authorList>
            <person name="Goeker M."/>
        </authorList>
    </citation>
    <scope>NUCLEOTIDE SEQUENCE [LARGE SCALE GENOMIC DNA]</scope>
    <source>
        <strain evidence="8 9">DSM 23857</strain>
    </source>
</reference>
<evidence type="ECO:0000313" key="8">
    <source>
        <dbReference type="EMBL" id="RAJ10675.1"/>
    </source>
</evidence>
<dbReference type="EMBL" id="QLLL01000001">
    <property type="protein sequence ID" value="RAJ10675.1"/>
    <property type="molecule type" value="Genomic_DNA"/>
</dbReference>
<name>A0A327R378_9BACT</name>
<feature type="chain" id="PRO_5016438261" evidence="6">
    <location>
        <begin position="23"/>
        <end position="598"/>
    </location>
</feature>
<dbReference type="InterPro" id="IPR011990">
    <property type="entry name" value="TPR-like_helical_dom_sf"/>
</dbReference>
<keyword evidence="5" id="KW-0998">Cell outer membrane</keyword>
<protein>
    <submittedName>
        <fullName evidence="8">Putative outer membrane starch-binding protein</fullName>
    </submittedName>
</protein>
<dbReference type="OrthoDB" id="5694214at2"/>
<dbReference type="RefSeq" id="WP_111595809.1">
    <property type="nucleotide sequence ID" value="NZ_QLLL01000001.1"/>
</dbReference>
<evidence type="ECO:0000313" key="9">
    <source>
        <dbReference type="Proteomes" id="UP000249547"/>
    </source>
</evidence>
<organism evidence="8 9">
    <name type="scientific">Chitinophaga skermanii</name>
    <dbReference type="NCBI Taxonomy" id="331697"/>
    <lineage>
        <taxon>Bacteria</taxon>
        <taxon>Pseudomonadati</taxon>
        <taxon>Bacteroidota</taxon>
        <taxon>Chitinophagia</taxon>
        <taxon>Chitinophagales</taxon>
        <taxon>Chitinophagaceae</taxon>
        <taxon>Chitinophaga</taxon>
    </lineage>
</organism>
<evidence type="ECO:0000256" key="3">
    <source>
        <dbReference type="ARBA" id="ARBA00022729"/>
    </source>
</evidence>
<dbReference type="Proteomes" id="UP000249547">
    <property type="component" value="Unassembled WGS sequence"/>
</dbReference>
<accession>A0A327R378</accession>
<comment type="caution">
    <text evidence="8">The sequence shown here is derived from an EMBL/GenBank/DDBJ whole genome shotgun (WGS) entry which is preliminary data.</text>
</comment>
<keyword evidence="3 6" id="KW-0732">Signal</keyword>
<evidence type="ECO:0000256" key="1">
    <source>
        <dbReference type="ARBA" id="ARBA00004442"/>
    </source>
</evidence>
<evidence type="ECO:0000259" key="7">
    <source>
        <dbReference type="Pfam" id="PF07980"/>
    </source>
</evidence>
<evidence type="ECO:0000256" key="6">
    <source>
        <dbReference type="SAM" id="SignalP"/>
    </source>
</evidence>
<sequence length="598" mass="67229">MKRSFYICLVTMLSVMALPACNKEFLDRYPLDKITDNTFWKSGNDLEIYVNSFYPKYIIGFSDAWADGTVAPYGVNAAILPYGDVISDNAAPNSYARVSANQYNAHLSGAAGSGGWNYANIRALNYFIDNYEKAPITPAEKNVYLGEVYCFKAWDYFEKVKLFGDVSWLSHSLQTNSPELYAARTPRGEVMDSVMALLDKAIAMLPIKGAEKSGRLNKDMALFLKARVGLHEGTYRKYHTDLKLDPTAYLKAAADASEELINSGRYALKQGTTSSVYFDLFATESYKGNTEIILAKEYSATLNYGAAFSRYFAQNLRHQFGATRSLVDEYLCTDGLTISTSPLFKGKDSIQAEFTNRDPRLTQTIANFGTYNLAVGVTSGADNAPKPNIPGLSGNKCPTGYRVAKWFYNNPVDWDRITNGMQAAPVFRYAEILLTYAEAKYEQGAITQTIIDKTINALRARVGMPGLTIGQEPADTRLDNIYHQYLSYPVAPLLREIRRERRVEMAFENTRWHDLMRWKAGRLLEVPVEGIKFVQAQFPKVVINKDVYLSSEGFLLPYYKTLPTGRTFDENKQYLFPIPIADIVLNKNLGQNPGWEQP</sequence>
<comment type="similarity">
    <text evidence="2">Belongs to the SusD family.</text>
</comment>
<dbReference type="Pfam" id="PF07980">
    <property type="entry name" value="SusD_RagB"/>
    <property type="match status" value="1"/>
</dbReference>
<gene>
    <name evidence="8" type="ORF">LX64_00281</name>
</gene>
<feature type="domain" description="RagB/SusD" evidence="7">
    <location>
        <begin position="290"/>
        <end position="595"/>
    </location>
</feature>
<keyword evidence="4" id="KW-0472">Membrane</keyword>
<dbReference type="Gene3D" id="1.25.40.390">
    <property type="match status" value="1"/>
</dbReference>
<dbReference type="InterPro" id="IPR012944">
    <property type="entry name" value="SusD_RagB_dom"/>
</dbReference>
<evidence type="ECO:0000256" key="5">
    <source>
        <dbReference type="ARBA" id="ARBA00023237"/>
    </source>
</evidence>
<dbReference type="GO" id="GO:0009279">
    <property type="term" value="C:cell outer membrane"/>
    <property type="evidence" value="ECO:0007669"/>
    <property type="project" value="UniProtKB-SubCell"/>
</dbReference>
<proteinExistence type="inferred from homology"/>
<evidence type="ECO:0000256" key="4">
    <source>
        <dbReference type="ARBA" id="ARBA00023136"/>
    </source>
</evidence>
<feature type="signal peptide" evidence="6">
    <location>
        <begin position="1"/>
        <end position="22"/>
    </location>
</feature>